<protein>
    <submittedName>
        <fullName evidence="2">Uncharacterized protein</fullName>
    </submittedName>
</protein>
<dbReference type="AlphaFoldDB" id="A0A239PBZ2"/>
<accession>A0A239PBZ2</accession>
<keyword evidence="1" id="KW-1133">Transmembrane helix</keyword>
<dbReference type="Proteomes" id="UP000198282">
    <property type="component" value="Unassembled WGS sequence"/>
</dbReference>
<name>A0A239PBZ2_9ACTN</name>
<gene>
    <name evidence="2" type="ORF">SAMN05216276_111912</name>
</gene>
<evidence type="ECO:0000313" key="3">
    <source>
        <dbReference type="Proteomes" id="UP000198282"/>
    </source>
</evidence>
<feature type="transmembrane region" description="Helical" evidence="1">
    <location>
        <begin position="26"/>
        <end position="43"/>
    </location>
</feature>
<sequence>MAGIYTRETARTPQPVKIPNGEARPVLWMVVVISSVVNVVTSVTIGSILISNAFGLIVLAGIAALINDHYRNRRR</sequence>
<keyword evidence="3" id="KW-1185">Reference proteome</keyword>
<organism evidence="2 3">
    <name type="scientific">Streptosporangium subroseum</name>
    <dbReference type="NCBI Taxonomy" id="106412"/>
    <lineage>
        <taxon>Bacteria</taxon>
        <taxon>Bacillati</taxon>
        <taxon>Actinomycetota</taxon>
        <taxon>Actinomycetes</taxon>
        <taxon>Streptosporangiales</taxon>
        <taxon>Streptosporangiaceae</taxon>
        <taxon>Streptosporangium</taxon>
    </lineage>
</organism>
<feature type="transmembrane region" description="Helical" evidence="1">
    <location>
        <begin position="49"/>
        <end position="66"/>
    </location>
</feature>
<evidence type="ECO:0000256" key="1">
    <source>
        <dbReference type="SAM" id="Phobius"/>
    </source>
</evidence>
<proteinExistence type="predicted"/>
<dbReference type="EMBL" id="FZOD01000119">
    <property type="protein sequence ID" value="SNT64452.1"/>
    <property type="molecule type" value="Genomic_DNA"/>
</dbReference>
<keyword evidence="1" id="KW-0472">Membrane</keyword>
<keyword evidence="1" id="KW-0812">Transmembrane</keyword>
<dbReference type="RefSeq" id="WP_143653691.1">
    <property type="nucleotide sequence ID" value="NZ_FZOD01000119.1"/>
</dbReference>
<evidence type="ECO:0000313" key="2">
    <source>
        <dbReference type="EMBL" id="SNT64452.1"/>
    </source>
</evidence>
<reference evidence="2 3" key="1">
    <citation type="submission" date="2017-06" db="EMBL/GenBank/DDBJ databases">
        <authorList>
            <person name="Kim H.J."/>
            <person name="Triplett B.A."/>
        </authorList>
    </citation>
    <scope>NUCLEOTIDE SEQUENCE [LARGE SCALE GENOMIC DNA]</scope>
    <source>
        <strain evidence="2 3">CGMCC 4.2132</strain>
    </source>
</reference>